<keyword evidence="8" id="KW-1185">Reference proteome</keyword>
<dbReference type="InterPro" id="IPR016035">
    <property type="entry name" value="Acyl_Trfase/lysoPLipase"/>
</dbReference>
<organism evidence="7 8">
    <name type="scientific">Herbaspirillum huttiense subsp. lycopersici</name>
    <dbReference type="NCBI Taxonomy" id="3074428"/>
    <lineage>
        <taxon>Bacteria</taxon>
        <taxon>Pseudomonadati</taxon>
        <taxon>Pseudomonadota</taxon>
        <taxon>Betaproteobacteria</taxon>
        <taxon>Burkholderiales</taxon>
        <taxon>Oxalobacteraceae</taxon>
        <taxon>Herbaspirillum</taxon>
    </lineage>
</organism>
<sequence length="1511" mass="159933">MNQDTHDFNGVEIAIIGMAGRFPQADDVEALWRNVCAGVESVTALSEEALLARGVSAEALADPAYVCKGVLLDDIECFDAAHFGYSPREAERMDPQHRLLLEIAWQALEHAGYGARHSELLTGIYAGSGPSLYLHRHLMPQIDLAQGDIAGLLGLLNGSDPDALVTRIAYKLDLKGPAVAVQTACSTSLAAVHLACRGLLNHEADLALAGGVWLNLLQGRGYRYQAGAILSPDGHCRPFDAQAGGTAIGSGAGLVVLKRLADARADGDTIHAVIRGSAMNNDGADKIGYTAPSIAGQAAVIMAAHAMAEVSPQSIGYVEAHGTATALGDPIEAAALMQAFGSASGEPFCAIGSLKGNIGHLDAAAGVAGLIKTVQAIRQGILPPSLNFRQANAQITFSGSPFYVNTVTQPWPQQRWPRRAGVSSFGMGGTNVHVVLEQAPAPMREALSAAPQERPRLLLLSARTDTALQQICTRLAQHLAQDDTLGLADVAFTLRRGRKQLAHRAALLVKGHADALEQLRHQATNHSSPSLSGLAPAAVFLFPGQGAQHANMGRAAYADHPRVRQVVDHCCTLLQPHLGLDLRELLFPAPGTEAEAGQRLAQTALTQPALFVVEYALAQWWLEQGLRPDAMLGHSIGEYVAATLAGVFSLEDALAVIAARGRLLQQTEAGSMLSVPLSEACLREQALAGCDLAAVNGPELCVLAGSAQAIAQAKATLATRGVESRALQVSHAFHSARVEPMLAAFGELLGRVPLQAPQLPFVSNVSGTWITEQQARSPAYWVQHVRATVRFADGLALLAGQTARVWLEVGPGDTLTTVTRRHPQASQHPALASQRHPRQVDAGVDPLLQCLGRLFTCGLDISHAPVLDETPARRVPLPTYPFAREPYWIEPAGAVLQPRQPTITNDPGRWLYLPTWRRARPVQACASRMADSSVVVVLLCAQAALNEAVCEQLRQQGKRVVQVEPGRIYAQLAAQRFSRAGNSRADFTELFAGVDAAVAAFDAVCDLSNVGPVAPGAHSEHSLFGLLALIQALGQYQRQPLRLVVVASQLHQVTGAERISSAKASLLGLCRVAPLEYPQLACGVIDIEEPTDAHQVARVGQQIADEIGDGDQAALVAYRGRQRWIRHYQPASFAPGCQPELRQGGVYLITGGLGGVGLALARHLAQHWQARLVLMGRTLSAAQQAAVAELESLGAQVWVRQGDVTDGPVVQALVAEIVRELGALHGVIHAAGLPGGGLMAQRQRNAIEQVFAAKVQGAHHVLTAVASHAPDFVLLCSSMSAITGDYGQADYCAANCVLDAMAAASRSETRVLSVNWDVWPGTGMAAALRAEEGDGDLGIAPHQAGALLEQVLCDAGSSQVLVSSISLAEQFARAGRVTATTLDPAALAPVAARPVHARPALSTPYVEPVQELERGVAALWSEFLGITPVGLDDNLFELGGDSLLAIQLLASLRQRYGVDVQPASFFQSPTVRTLACQVEERLIEEIEQEASAPSDQLAKTPEAVAPRIASV</sequence>
<dbReference type="PROSITE" id="PS52004">
    <property type="entry name" value="KS3_2"/>
    <property type="match status" value="1"/>
</dbReference>
<dbReference type="SUPFAM" id="SSF47336">
    <property type="entry name" value="ACP-like"/>
    <property type="match status" value="1"/>
</dbReference>
<dbReference type="InterPro" id="IPR036736">
    <property type="entry name" value="ACP-like_sf"/>
</dbReference>
<dbReference type="Pfam" id="PF00109">
    <property type="entry name" value="ketoacyl-synt"/>
    <property type="match status" value="1"/>
</dbReference>
<dbReference type="InterPro" id="IPR018201">
    <property type="entry name" value="Ketoacyl_synth_AS"/>
</dbReference>
<dbReference type="PROSITE" id="PS00012">
    <property type="entry name" value="PHOSPHOPANTETHEINE"/>
    <property type="match status" value="1"/>
</dbReference>
<dbReference type="InterPro" id="IPR013968">
    <property type="entry name" value="PKS_KR"/>
</dbReference>
<dbReference type="Gene3D" id="3.40.366.10">
    <property type="entry name" value="Malonyl-Coenzyme A Acyl Carrier Protein, domain 2"/>
    <property type="match status" value="1"/>
</dbReference>
<dbReference type="InterPro" id="IPR016039">
    <property type="entry name" value="Thiolase-like"/>
</dbReference>
<dbReference type="InterPro" id="IPR014043">
    <property type="entry name" value="Acyl_transferase_dom"/>
</dbReference>
<dbReference type="InterPro" id="IPR036291">
    <property type="entry name" value="NAD(P)-bd_dom_sf"/>
</dbReference>
<dbReference type="Gene3D" id="1.10.1200.10">
    <property type="entry name" value="ACP-like"/>
    <property type="match status" value="1"/>
</dbReference>
<dbReference type="InterPro" id="IPR020806">
    <property type="entry name" value="PKS_PP-bd"/>
</dbReference>
<dbReference type="PANTHER" id="PTHR43775">
    <property type="entry name" value="FATTY ACID SYNTHASE"/>
    <property type="match status" value="1"/>
</dbReference>
<dbReference type="SMART" id="SM00825">
    <property type="entry name" value="PKS_KS"/>
    <property type="match status" value="1"/>
</dbReference>
<dbReference type="InterPro" id="IPR006162">
    <property type="entry name" value="Ppantetheine_attach_site"/>
</dbReference>
<proteinExistence type="predicted"/>
<dbReference type="Pfam" id="PF16197">
    <property type="entry name" value="KAsynt_C_assoc"/>
    <property type="match status" value="1"/>
</dbReference>
<dbReference type="PROSITE" id="PS50075">
    <property type="entry name" value="CARRIER"/>
    <property type="match status" value="1"/>
</dbReference>
<evidence type="ECO:0000259" key="6">
    <source>
        <dbReference type="PROSITE" id="PS52004"/>
    </source>
</evidence>
<dbReference type="InterPro" id="IPR050091">
    <property type="entry name" value="PKS_NRPS_Biosynth_Enz"/>
</dbReference>
<dbReference type="CDD" id="cd00833">
    <property type="entry name" value="PKS"/>
    <property type="match status" value="1"/>
</dbReference>
<dbReference type="InterPro" id="IPR016036">
    <property type="entry name" value="Malonyl_transacylase_ACP-bd"/>
</dbReference>
<evidence type="ECO:0000313" key="7">
    <source>
        <dbReference type="EMBL" id="MDR9847842.1"/>
    </source>
</evidence>
<feature type="domain" description="Ketosynthase family 3 (KS3)" evidence="6">
    <location>
        <begin position="10"/>
        <end position="438"/>
    </location>
</feature>
<reference evidence="7" key="1">
    <citation type="submission" date="2023-09" db="EMBL/GenBank/DDBJ databases">
        <title>Description of first Herbaspirillum huttiense subsp. nephrolepsisexaltata and Herbaspirillum huttiense subsp. lycopersicon.</title>
        <authorList>
            <person name="Poudel M."/>
            <person name="Sharma A."/>
            <person name="Goss E."/>
            <person name="Tapia J.H."/>
            <person name="Harmon C.M."/>
            <person name="Jones J.B."/>
        </authorList>
    </citation>
    <scope>NUCLEOTIDE SEQUENCE</scope>
    <source>
        <strain evidence="7">SE1</strain>
    </source>
</reference>
<dbReference type="Pfam" id="PF00698">
    <property type="entry name" value="Acyl_transf_1"/>
    <property type="match status" value="1"/>
</dbReference>
<dbReference type="SUPFAM" id="SSF52151">
    <property type="entry name" value="FabD/lysophospholipase-like"/>
    <property type="match status" value="1"/>
</dbReference>
<dbReference type="PROSITE" id="PS00606">
    <property type="entry name" value="KS3_1"/>
    <property type="match status" value="1"/>
</dbReference>
<dbReference type="SMART" id="SM00827">
    <property type="entry name" value="PKS_AT"/>
    <property type="match status" value="1"/>
</dbReference>
<dbReference type="Gene3D" id="3.40.47.10">
    <property type="match status" value="1"/>
</dbReference>
<keyword evidence="3" id="KW-0808">Transferase</keyword>
<dbReference type="Pfam" id="PF02801">
    <property type="entry name" value="Ketoacyl-synt_C"/>
    <property type="match status" value="1"/>
</dbReference>
<evidence type="ECO:0000313" key="8">
    <source>
        <dbReference type="Proteomes" id="UP001246576"/>
    </source>
</evidence>
<dbReference type="SUPFAM" id="SSF53901">
    <property type="entry name" value="Thiolase-like"/>
    <property type="match status" value="1"/>
</dbReference>
<evidence type="ECO:0000256" key="4">
    <source>
        <dbReference type="SAM" id="MobiDB-lite"/>
    </source>
</evidence>
<comment type="caution">
    <text evidence="7">The sequence shown here is derived from an EMBL/GenBank/DDBJ whole genome shotgun (WGS) entry which is preliminary data.</text>
</comment>
<dbReference type="Pfam" id="PF08659">
    <property type="entry name" value="KR"/>
    <property type="match status" value="1"/>
</dbReference>
<dbReference type="SMART" id="SM00822">
    <property type="entry name" value="PKS_KR"/>
    <property type="match status" value="1"/>
</dbReference>
<evidence type="ECO:0000259" key="5">
    <source>
        <dbReference type="PROSITE" id="PS50075"/>
    </source>
</evidence>
<dbReference type="InterPro" id="IPR032821">
    <property type="entry name" value="PKS_assoc"/>
</dbReference>
<dbReference type="Pfam" id="PF00550">
    <property type="entry name" value="PP-binding"/>
    <property type="match status" value="1"/>
</dbReference>
<dbReference type="SUPFAM" id="SSF55048">
    <property type="entry name" value="Probable ACP-binding domain of malonyl-CoA ACP transacylase"/>
    <property type="match status" value="1"/>
</dbReference>
<accession>A0ABU2EJ23</accession>
<dbReference type="Gene3D" id="3.30.70.3290">
    <property type="match status" value="1"/>
</dbReference>
<dbReference type="Gene3D" id="3.40.50.720">
    <property type="entry name" value="NAD(P)-binding Rossmann-like Domain"/>
    <property type="match status" value="1"/>
</dbReference>
<evidence type="ECO:0000256" key="3">
    <source>
        <dbReference type="ARBA" id="ARBA00022679"/>
    </source>
</evidence>
<dbReference type="CDD" id="cd08953">
    <property type="entry name" value="KR_2_SDR_x"/>
    <property type="match status" value="1"/>
</dbReference>
<dbReference type="SMART" id="SM00823">
    <property type="entry name" value="PKS_PP"/>
    <property type="match status" value="1"/>
</dbReference>
<keyword evidence="1" id="KW-0596">Phosphopantetheine</keyword>
<dbReference type="InterPro" id="IPR001227">
    <property type="entry name" value="Ac_transferase_dom_sf"/>
</dbReference>
<dbReference type="RefSeq" id="WP_310839744.1">
    <property type="nucleotide sequence ID" value="NZ_JAVLSJ010000002.1"/>
</dbReference>
<dbReference type="InterPro" id="IPR014030">
    <property type="entry name" value="Ketoacyl_synth_N"/>
</dbReference>
<evidence type="ECO:0000256" key="2">
    <source>
        <dbReference type="ARBA" id="ARBA00022553"/>
    </source>
</evidence>
<feature type="region of interest" description="Disordered" evidence="4">
    <location>
        <begin position="1489"/>
        <end position="1511"/>
    </location>
</feature>
<keyword evidence="2" id="KW-0597">Phosphoprotein</keyword>
<name>A0ABU2EJ23_9BURK</name>
<dbReference type="InterPro" id="IPR009081">
    <property type="entry name" value="PP-bd_ACP"/>
</dbReference>
<gene>
    <name evidence="7" type="ORF">RI048_06405</name>
</gene>
<dbReference type="Proteomes" id="UP001246576">
    <property type="component" value="Unassembled WGS sequence"/>
</dbReference>
<dbReference type="InterPro" id="IPR014031">
    <property type="entry name" value="Ketoacyl_synth_C"/>
</dbReference>
<dbReference type="InterPro" id="IPR057326">
    <property type="entry name" value="KR_dom"/>
</dbReference>
<feature type="domain" description="Carrier" evidence="5">
    <location>
        <begin position="1407"/>
        <end position="1482"/>
    </location>
</feature>
<dbReference type="SUPFAM" id="SSF51735">
    <property type="entry name" value="NAD(P)-binding Rossmann-fold domains"/>
    <property type="match status" value="2"/>
</dbReference>
<protein>
    <submittedName>
        <fullName evidence="7">SDR family NAD(P)-dependent oxidoreductase</fullName>
    </submittedName>
</protein>
<evidence type="ECO:0000256" key="1">
    <source>
        <dbReference type="ARBA" id="ARBA00022450"/>
    </source>
</evidence>
<dbReference type="PANTHER" id="PTHR43775:SF51">
    <property type="entry name" value="INACTIVE PHENOLPHTHIOCEROL SYNTHESIS POLYKETIDE SYNTHASE TYPE I PKS1-RELATED"/>
    <property type="match status" value="1"/>
</dbReference>
<dbReference type="InterPro" id="IPR020841">
    <property type="entry name" value="PKS_Beta-ketoAc_synthase_dom"/>
</dbReference>
<dbReference type="EMBL" id="JAVLSJ010000002">
    <property type="protein sequence ID" value="MDR9847842.1"/>
    <property type="molecule type" value="Genomic_DNA"/>
</dbReference>